<dbReference type="InterPro" id="IPR036426">
    <property type="entry name" value="Bulb-type_lectin_dom_sf"/>
</dbReference>
<dbReference type="Gene3D" id="2.90.10.10">
    <property type="entry name" value="Bulb-type lectin domain"/>
    <property type="match status" value="1"/>
</dbReference>
<dbReference type="AlphaFoldDB" id="A0A386ZJF0"/>
<evidence type="ECO:0008006" key="4">
    <source>
        <dbReference type="Google" id="ProtNLM"/>
    </source>
</evidence>
<dbReference type="KEGG" id="nyu:D7D52_26345"/>
<name>A0A386ZJF0_9NOCA</name>
<dbReference type="EMBL" id="CP032568">
    <property type="protein sequence ID" value="AYF76749.1"/>
    <property type="molecule type" value="Genomic_DNA"/>
</dbReference>
<dbReference type="OrthoDB" id="516973at2"/>
<feature type="chain" id="PRO_5017290049" description="Bulb-type lectin domain-containing protein" evidence="1">
    <location>
        <begin position="25"/>
        <end position="138"/>
    </location>
</feature>
<evidence type="ECO:0000313" key="2">
    <source>
        <dbReference type="EMBL" id="AYF76749.1"/>
    </source>
</evidence>
<evidence type="ECO:0000256" key="1">
    <source>
        <dbReference type="SAM" id="SignalP"/>
    </source>
</evidence>
<feature type="signal peptide" evidence="1">
    <location>
        <begin position="1"/>
        <end position="24"/>
    </location>
</feature>
<sequence length="138" mass="14753">MHKPRFFLSALVLIPFAIAGHAAASPLVHPLRENTNIGRSLDTNRVMTPGQYLTTDPTVSPAFADLQSDGNLCVYRGPGNNQGYLWGTGPHPGASGFYLELNRPGLGHANPNLQVIGFPASGYNTCYWSSDGNRNLGG</sequence>
<accession>A0A386ZJF0</accession>
<gene>
    <name evidence="2" type="ORF">D7D52_26345</name>
</gene>
<evidence type="ECO:0000313" key="3">
    <source>
        <dbReference type="Proteomes" id="UP000267164"/>
    </source>
</evidence>
<keyword evidence="1" id="KW-0732">Signal</keyword>
<organism evidence="2 3">
    <name type="scientific">Nocardia yunnanensis</name>
    <dbReference type="NCBI Taxonomy" id="2382165"/>
    <lineage>
        <taxon>Bacteria</taxon>
        <taxon>Bacillati</taxon>
        <taxon>Actinomycetota</taxon>
        <taxon>Actinomycetes</taxon>
        <taxon>Mycobacteriales</taxon>
        <taxon>Nocardiaceae</taxon>
        <taxon>Nocardia</taxon>
    </lineage>
</organism>
<proteinExistence type="predicted"/>
<protein>
    <recommendedName>
        <fullName evidence="4">Bulb-type lectin domain-containing protein</fullName>
    </recommendedName>
</protein>
<reference evidence="2 3" key="1">
    <citation type="submission" date="2018-09" db="EMBL/GenBank/DDBJ databases">
        <title>Nocardia yunnanensis sp. nov., an actinomycete isolated from a soil sample.</title>
        <authorList>
            <person name="Zhang J."/>
        </authorList>
    </citation>
    <scope>NUCLEOTIDE SEQUENCE [LARGE SCALE GENOMIC DNA]</scope>
    <source>
        <strain evidence="2 3">CFHS0054</strain>
    </source>
</reference>
<keyword evidence="3" id="KW-1185">Reference proteome</keyword>
<dbReference type="Proteomes" id="UP000267164">
    <property type="component" value="Chromosome"/>
</dbReference>
<dbReference type="SUPFAM" id="SSF51110">
    <property type="entry name" value="alpha-D-mannose-specific plant lectins"/>
    <property type="match status" value="1"/>
</dbReference>